<feature type="domain" description="LysM" evidence="3">
    <location>
        <begin position="223"/>
        <end position="268"/>
    </location>
</feature>
<dbReference type="SMART" id="SM01208">
    <property type="entry name" value="G5"/>
    <property type="match status" value="1"/>
</dbReference>
<name>A0A6A8DKS2_9BACI</name>
<dbReference type="PROSITE" id="PS51782">
    <property type="entry name" value="LYSM"/>
    <property type="match status" value="1"/>
</dbReference>
<proteinExistence type="predicted"/>
<dbReference type="PANTHER" id="PTHR21666:SF270">
    <property type="entry name" value="MUREIN HYDROLASE ACTIVATOR ENVC"/>
    <property type="match status" value="1"/>
</dbReference>
<dbReference type="SUPFAM" id="SSF51261">
    <property type="entry name" value="Duplicated hybrid motif"/>
    <property type="match status" value="1"/>
</dbReference>
<dbReference type="AlphaFoldDB" id="A0A6A8DKS2"/>
<dbReference type="InterPro" id="IPR011055">
    <property type="entry name" value="Dup_hybrid_motif"/>
</dbReference>
<accession>A0A6A8DKS2</accession>
<feature type="domain" description="G5" evidence="2">
    <location>
        <begin position="275"/>
        <end position="355"/>
    </location>
</feature>
<dbReference type="InterPro" id="IPR016047">
    <property type="entry name" value="M23ase_b-sheet_dom"/>
</dbReference>
<dbReference type="EMBL" id="WJNG01000015">
    <property type="protein sequence ID" value="MRH44381.1"/>
    <property type="molecule type" value="Genomic_DNA"/>
</dbReference>
<dbReference type="CDD" id="cd12797">
    <property type="entry name" value="M23_peptidase"/>
    <property type="match status" value="1"/>
</dbReference>
<evidence type="ECO:0000259" key="2">
    <source>
        <dbReference type="PROSITE" id="PS51109"/>
    </source>
</evidence>
<dbReference type="GO" id="GO:0004222">
    <property type="term" value="F:metalloendopeptidase activity"/>
    <property type="evidence" value="ECO:0007669"/>
    <property type="project" value="TreeGrafter"/>
</dbReference>
<gene>
    <name evidence="4" type="ORF">GH741_17190</name>
</gene>
<protein>
    <submittedName>
        <fullName evidence="4">Peptidoglycan DD-metalloendopeptidase family protein</fullName>
    </submittedName>
</protein>
<organism evidence="4 5">
    <name type="scientific">Aquibacillus halophilus</name>
    <dbReference type="NCBI Taxonomy" id="930132"/>
    <lineage>
        <taxon>Bacteria</taxon>
        <taxon>Bacillati</taxon>
        <taxon>Bacillota</taxon>
        <taxon>Bacilli</taxon>
        <taxon>Bacillales</taxon>
        <taxon>Bacillaceae</taxon>
        <taxon>Aquibacillus</taxon>
    </lineage>
</organism>
<dbReference type="InterPro" id="IPR036779">
    <property type="entry name" value="LysM_dom_sf"/>
</dbReference>
<dbReference type="Gene3D" id="2.70.70.10">
    <property type="entry name" value="Glucose Permease (Domain IIA)"/>
    <property type="match status" value="1"/>
</dbReference>
<dbReference type="PROSITE" id="PS51109">
    <property type="entry name" value="G5"/>
    <property type="match status" value="1"/>
</dbReference>
<evidence type="ECO:0000256" key="1">
    <source>
        <dbReference type="ARBA" id="ARBA00022729"/>
    </source>
</evidence>
<dbReference type="SUPFAM" id="SSF54106">
    <property type="entry name" value="LysM domain"/>
    <property type="match status" value="1"/>
</dbReference>
<dbReference type="OrthoDB" id="9805070at2"/>
<evidence type="ECO:0000313" key="5">
    <source>
        <dbReference type="Proteomes" id="UP000799092"/>
    </source>
</evidence>
<comment type="caution">
    <text evidence="4">The sequence shown here is derived from an EMBL/GenBank/DDBJ whole genome shotgun (WGS) entry which is preliminary data.</text>
</comment>
<dbReference type="Pfam" id="PF01476">
    <property type="entry name" value="LysM"/>
    <property type="match status" value="1"/>
</dbReference>
<dbReference type="PANTHER" id="PTHR21666">
    <property type="entry name" value="PEPTIDASE-RELATED"/>
    <property type="match status" value="1"/>
</dbReference>
<keyword evidence="1" id="KW-0732">Signal</keyword>
<evidence type="ECO:0000313" key="4">
    <source>
        <dbReference type="EMBL" id="MRH44381.1"/>
    </source>
</evidence>
<dbReference type="Gene3D" id="3.10.350.10">
    <property type="entry name" value="LysM domain"/>
    <property type="match status" value="1"/>
</dbReference>
<dbReference type="Pfam" id="PF07501">
    <property type="entry name" value="G5"/>
    <property type="match status" value="1"/>
</dbReference>
<dbReference type="InterPro" id="IPR050570">
    <property type="entry name" value="Cell_wall_metabolism_enzyme"/>
</dbReference>
<dbReference type="Proteomes" id="UP000799092">
    <property type="component" value="Unassembled WGS sequence"/>
</dbReference>
<evidence type="ECO:0000259" key="3">
    <source>
        <dbReference type="PROSITE" id="PS51782"/>
    </source>
</evidence>
<dbReference type="InterPro" id="IPR018392">
    <property type="entry name" value="LysM"/>
</dbReference>
<dbReference type="Pfam" id="PF01551">
    <property type="entry name" value="Peptidase_M23"/>
    <property type="match status" value="1"/>
</dbReference>
<dbReference type="CDD" id="cd00118">
    <property type="entry name" value="LysM"/>
    <property type="match status" value="1"/>
</dbReference>
<dbReference type="InterPro" id="IPR011098">
    <property type="entry name" value="G5_dom"/>
</dbReference>
<dbReference type="Gene3D" id="2.20.230.10">
    <property type="entry name" value="Resuscitation-promoting factor rpfb"/>
    <property type="match status" value="1"/>
</dbReference>
<dbReference type="SMART" id="SM00257">
    <property type="entry name" value="LysM"/>
    <property type="match status" value="1"/>
</dbReference>
<dbReference type="RefSeq" id="WP_153737982.1">
    <property type="nucleotide sequence ID" value="NZ_WJNG01000015.1"/>
</dbReference>
<keyword evidence="5" id="KW-1185">Reference proteome</keyword>
<reference evidence="4" key="1">
    <citation type="submission" date="2019-11" db="EMBL/GenBank/DDBJ databases">
        <authorList>
            <person name="Li J."/>
        </authorList>
    </citation>
    <scope>NUCLEOTIDE SEQUENCE</scope>
    <source>
        <strain evidence="4">B6B</strain>
    </source>
</reference>
<sequence>MLRSKNDVHPRVKNNSYGFIKKTALITCLSMGVTFGVVYADDSELDTVFHVYINGEHVGMVDSKQVIQSYIDQMIEEQKENYEGYSLTVGEEISYVTEKVFEPTSSNKQVMDIVQEELSVKVNAYEVKIGDKVLGYFKDQETAEATLTYYKTKYVELKTLERIENVTDNNQEIESSLSVGDSKVIDVQLSEKVSFSQQKVLPQEVISEEDGQTLLEKGTLEDKKHKVAEGEVLGSIASKYDLNIETILKLNSDITEDSVLQIGQEINVTDYQPFLDVIVNEEELVEETIGFEREVVSSDKLYKGDTSLKQEGQNGKKEVHYAIEKKNGKVVSKNIVETKVTQEPVKEITIKGTKVVPSRGTGQFQWPAVGGRITSHMGPRWGTYHKGMDIAGVSNRAILASDNGTVASAGWDGGYGNKIVINHNNGYRTIYAHLSSINVSVGQTVVKGSTIGSMGSTGHSTGVHLHFEVHKNGSLVNPASLF</sequence>